<evidence type="ECO:0008006" key="3">
    <source>
        <dbReference type="Google" id="ProtNLM"/>
    </source>
</evidence>
<dbReference type="EMBL" id="JAXAVV010000005">
    <property type="protein sequence ID" value="MDX8050426.1"/>
    <property type="molecule type" value="Genomic_DNA"/>
</dbReference>
<organism evidence="1 2">
    <name type="scientific">Lentzea kristufekii</name>
    <dbReference type="NCBI Taxonomy" id="3095430"/>
    <lineage>
        <taxon>Bacteria</taxon>
        <taxon>Bacillati</taxon>
        <taxon>Actinomycetota</taxon>
        <taxon>Actinomycetes</taxon>
        <taxon>Pseudonocardiales</taxon>
        <taxon>Pseudonocardiaceae</taxon>
        <taxon>Lentzea</taxon>
    </lineage>
</organism>
<dbReference type="RefSeq" id="WP_319984399.1">
    <property type="nucleotide sequence ID" value="NZ_JAXAVV010000005.1"/>
</dbReference>
<comment type="caution">
    <text evidence="1">The sequence shown here is derived from an EMBL/GenBank/DDBJ whole genome shotgun (WGS) entry which is preliminary data.</text>
</comment>
<dbReference type="Proteomes" id="UP001271792">
    <property type="component" value="Unassembled WGS sequence"/>
</dbReference>
<accession>A0ABU4TQ79</accession>
<dbReference type="SUPFAM" id="SSF53098">
    <property type="entry name" value="Ribonuclease H-like"/>
    <property type="match status" value="1"/>
</dbReference>
<proteinExistence type="predicted"/>
<dbReference type="Gene3D" id="3.30.420.10">
    <property type="entry name" value="Ribonuclease H-like superfamily/Ribonuclease H"/>
    <property type="match status" value="1"/>
</dbReference>
<dbReference type="InterPro" id="IPR012337">
    <property type="entry name" value="RNaseH-like_sf"/>
</dbReference>
<dbReference type="InterPro" id="IPR036397">
    <property type="entry name" value="RNaseH_sf"/>
</dbReference>
<sequence>MIVASRPVAAIRRGVRHLLGRHTLRVQLGGTVSGLWLWRVDCTCGLLKRDAEPTRDQARTAALAVAGARDHVDVPRVVFGPVASQAWPEEAMLRQPAKQLVLPDHLRGVGAVVAADASRRDSDAHAGWGFVTDGGWARRGTVDYASSNVAGLELLAIAQALQVYPDGHYVDVLSDNLHARLLAQRIFAKRARHWADMPAWVPAEAHPLLLKATHPQRRLQVRVLPVKSKTHPLHNIADRLARDLPVTDLLTSGGSP</sequence>
<reference evidence="1 2" key="1">
    <citation type="submission" date="2023-11" db="EMBL/GenBank/DDBJ databases">
        <title>Lentzea sokolovensis, sp. nov., Lentzea kristufkii, sp. nov., and Lentzea miocenensis, sp. nov., rare actinobacteria from Sokolov Coal Basin, Miocene lacustrine sediment, Czech Republic.</title>
        <authorList>
            <person name="Lara A."/>
            <person name="Kotroba L."/>
            <person name="Nouioui I."/>
            <person name="Neumann-Schaal M."/>
            <person name="Mast Y."/>
            <person name="Chronakova A."/>
        </authorList>
    </citation>
    <scope>NUCLEOTIDE SEQUENCE [LARGE SCALE GENOMIC DNA]</scope>
    <source>
        <strain evidence="1 2">BCCO 10_0798</strain>
    </source>
</reference>
<evidence type="ECO:0000313" key="2">
    <source>
        <dbReference type="Proteomes" id="UP001271792"/>
    </source>
</evidence>
<gene>
    <name evidence="1" type="ORF">SK571_13625</name>
</gene>
<evidence type="ECO:0000313" key="1">
    <source>
        <dbReference type="EMBL" id="MDX8050426.1"/>
    </source>
</evidence>
<name>A0ABU4TQ79_9PSEU</name>
<protein>
    <recommendedName>
        <fullName evidence="3">RNase H type-1 domain-containing protein</fullName>
    </recommendedName>
</protein>
<keyword evidence="2" id="KW-1185">Reference proteome</keyword>